<evidence type="ECO:0000313" key="3">
    <source>
        <dbReference type="Proteomes" id="UP000479710"/>
    </source>
</evidence>
<dbReference type="AlphaFoldDB" id="A0A6G1DAL9"/>
<evidence type="ECO:0000256" key="1">
    <source>
        <dbReference type="SAM" id="MobiDB-lite"/>
    </source>
</evidence>
<dbReference type="Proteomes" id="UP000479710">
    <property type="component" value="Unassembled WGS sequence"/>
</dbReference>
<proteinExistence type="predicted"/>
<organism evidence="2 3">
    <name type="scientific">Oryza meyeriana var. granulata</name>
    <dbReference type="NCBI Taxonomy" id="110450"/>
    <lineage>
        <taxon>Eukaryota</taxon>
        <taxon>Viridiplantae</taxon>
        <taxon>Streptophyta</taxon>
        <taxon>Embryophyta</taxon>
        <taxon>Tracheophyta</taxon>
        <taxon>Spermatophyta</taxon>
        <taxon>Magnoliopsida</taxon>
        <taxon>Liliopsida</taxon>
        <taxon>Poales</taxon>
        <taxon>Poaceae</taxon>
        <taxon>BOP clade</taxon>
        <taxon>Oryzoideae</taxon>
        <taxon>Oryzeae</taxon>
        <taxon>Oryzinae</taxon>
        <taxon>Oryza</taxon>
        <taxon>Oryza meyeriana</taxon>
    </lineage>
</organism>
<protein>
    <submittedName>
        <fullName evidence="2">Uncharacterized protein</fullName>
    </submittedName>
</protein>
<comment type="caution">
    <text evidence="2">The sequence shown here is derived from an EMBL/GenBank/DDBJ whole genome shotgun (WGS) entry which is preliminary data.</text>
</comment>
<feature type="region of interest" description="Disordered" evidence="1">
    <location>
        <begin position="1"/>
        <end position="32"/>
    </location>
</feature>
<reference evidence="2 3" key="1">
    <citation type="submission" date="2019-11" db="EMBL/GenBank/DDBJ databases">
        <title>Whole genome sequence of Oryza granulata.</title>
        <authorList>
            <person name="Li W."/>
        </authorList>
    </citation>
    <scope>NUCLEOTIDE SEQUENCE [LARGE SCALE GENOMIC DNA]</scope>
    <source>
        <strain evidence="3">cv. Menghai</strain>
        <tissue evidence="2">Leaf</tissue>
    </source>
</reference>
<evidence type="ECO:0000313" key="2">
    <source>
        <dbReference type="EMBL" id="KAF0909491.1"/>
    </source>
</evidence>
<sequence>MADMGARRRQQGQGGRGWEERPHQCSGGHGGTTVWSSLLDSSMALGTPTRIGRWHRSWEVEVG</sequence>
<dbReference type="EMBL" id="SPHZ02000007">
    <property type="protein sequence ID" value="KAF0909491.1"/>
    <property type="molecule type" value="Genomic_DNA"/>
</dbReference>
<name>A0A6G1DAL9_9ORYZ</name>
<accession>A0A6G1DAL9</accession>
<gene>
    <name evidence="2" type="ORF">E2562_036638</name>
</gene>
<keyword evidence="3" id="KW-1185">Reference proteome</keyword>